<feature type="signal peptide" evidence="2">
    <location>
        <begin position="1"/>
        <end position="31"/>
    </location>
</feature>
<evidence type="ECO:0000313" key="3">
    <source>
        <dbReference type="EMBL" id="MFB8747975.1"/>
    </source>
</evidence>
<dbReference type="GeneID" id="91306378"/>
<feature type="chain" id="PRO_5047380249" description="Secreted protein" evidence="2">
    <location>
        <begin position="32"/>
        <end position="101"/>
    </location>
</feature>
<reference evidence="3 4" key="1">
    <citation type="submission" date="2024-01" db="EMBL/GenBank/DDBJ databases">
        <title>Genome mining of biosynthetic gene clusters to explore secondary metabolites of Streptomyces sp.</title>
        <authorList>
            <person name="Baig A."/>
            <person name="Ajitkumar Shintre N."/>
            <person name="Kumar H."/>
            <person name="Anbarasu A."/>
            <person name="Ramaiah S."/>
        </authorList>
    </citation>
    <scope>NUCLEOTIDE SEQUENCE [LARGE SCALE GENOMIC DNA]</scope>
    <source>
        <strain evidence="3 4">A03</strain>
    </source>
</reference>
<comment type="caution">
    <text evidence="3">The sequence shown here is derived from an EMBL/GenBank/DDBJ whole genome shotgun (WGS) entry which is preliminary data.</text>
</comment>
<feature type="region of interest" description="Disordered" evidence="1">
    <location>
        <begin position="79"/>
        <end position="101"/>
    </location>
</feature>
<organism evidence="3 4">
    <name type="scientific">Streptomyces parvulus</name>
    <dbReference type="NCBI Taxonomy" id="146923"/>
    <lineage>
        <taxon>Bacteria</taxon>
        <taxon>Bacillati</taxon>
        <taxon>Actinomycetota</taxon>
        <taxon>Actinomycetes</taxon>
        <taxon>Kitasatosporales</taxon>
        <taxon>Streptomycetaceae</taxon>
        <taxon>Streptomyces</taxon>
    </lineage>
</organism>
<feature type="compositionally biased region" description="Basic residues" evidence="1">
    <location>
        <begin position="89"/>
        <end position="101"/>
    </location>
</feature>
<accession>A0ABV5D5H6</accession>
<dbReference type="Proteomes" id="UP001585018">
    <property type="component" value="Unassembled WGS sequence"/>
</dbReference>
<keyword evidence="4" id="KW-1185">Reference proteome</keyword>
<proteinExistence type="predicted"/>
<name>A0ABV5D5H6_9ACTN</name>
<evidence type="ECO:0008006" key="5">
    <source>
        <dbReference type="Google" id="ProtNLM"/>
    </source>
</evidence>
<evidence type="ECO:0000256" key="1">
    <source>
        <dbReference type="SAM" id="MobiDB-lite"/>
    </source>
</evidence>
<sequence>MSPAPHAATARAAWLRVLVLLLALVVPCAHAAAEAVPVTTVSAGAVGEYDQVDSALRTPVRGARRAAPVIRRAVRRIRSAPSAPAVPRSRARGRRSVVLRC</sequence>
<protein>
    <recommendedName>
        <fullName evidence="5">Secreted protein</fullName>
    </recommendedName>
</protein>
<dbReference type="EMBL" id="JAYMRR010000002">
    <property type="protein sequence ID" value="MFB8747975.1"/>
    <property type="molecule type" value="Genomic_DNA"/>
</dbReference>
<evidence type="ECO:0000256" key="2">
    <source>
        <dbReference type="SAM" id="SignalP"/>
    </source>
</evidence>
<keyword evidence="2" id="KW-0732">Signal</keyword>
<feature type="compositionally biased region" description="Low complexity" evidence="1">
    <location>
        <begin position="79"/>
        <end position="88"/>
    </location>
</feature>
<evidence type="ECO:0000313" key="4">
    <source>
        <dbReference type="Proteomes" id="UP001585018"/>
    </source>
</evidence>
<dbReference type="RefSeq" id="WP_107420214.1">
    <property type="nucleotide sequence ID" value="NZ_BMRX01000001.1"/>
</dbReference>
<gene>
    <name evidence="3" type="ORF">VSS30_04055</name>
</gene>